<evidence type="ECO:0000256" key="2">
    <source>
        <dbReference type="SAM" id="MobiDB-lite"/>
    </source>
</evidence>
<evidence type="ECO:0000313" key="4">
    <source>
        <dbReference type="Proteomes" id="UP000596742"/>
    </source>
</evidence>
<name>A0A8B6EZD1_MYTGA</name>
<feature type="coiled-coil region" evidence="1">
    <location>
        <begin position="94"/>
        <end position="128"/>
    </location>
</feature>
<gene>
    <name evidence="3" type="ORF">MGAL_10B065146</name>
</gene>
<feature type="compositionally biased region" description="Low complexity" evidence="2">
    <location>
        <begin position="77"/>
        <end position="89"/>
    </location>
</feature>
<evidence type="ECO:0000313" key="3">
    <source>
        <dbReference type="EMBL" id="VDI42346.1"/>
    </source>
</evidence>
<keyword evidence="1" id="KW-0175">Coiled coil</keyword>
<keyword evidence="4" id="KW-1185">Reference proteome</keyword>
<feature type="region of interest" description="Disordered" evidence="2">
    <location>
        <begin position="70"/>
        <end position="92"/>
    </location>
</feature>
<proteinExistence type="predicted"/>
<comment type="caution">
    <text evidence="3">The sequence shown here is derived from an EMBL/GenBank/DDBJ whole genome shotgun (WGS) entry which is preliminary data.</text>
</comment>
<dbReference type="Proteomes" id="UP000596742">
    <property type="component" value="Unassembled WGS sequence"/>
</dbReference>
<dbReference type="AlphaFoldDB" id="A0A8B6EZD1"/>
<protein>
    <submittedName>
        <fullName evidence="3">Uncharacterized protein</fullName>
    </submittedName>
</protein>
<evidence type="ECO:0000256" key="1">
    <source>
        <dbReference type="SAM" id="Coils"/>
    </source>
</evidence>
<organism evidence="3 4">
    <name type="scientific">Mytilus galloprovincialis</name>
    <name type="common">Mediterranean mussel</name>
    <dbReference type="NCBI Taxonomy" id="29158"/>
    <lineage>
        <taxon>Eukaryota</taxon>
        <taxon>Metazoa</taxon>
        <taxon>Spiralia</taxon>
        <taxon>Lophotrochozoa</taxon>
        <taxon>Mollusca</taxon>
        <taxon>Bivalvia</taxon>
        <taxon>Autobranchia</taxon>
        <taxon>Pteriomorphia</taxon>
        <taxon>Mytilida</taxon>
        <taxon>Mytiloidea</taxon>
        <taxon>Mytilidae</taxon>
        <taxon>Mytilinae</taxon>
        <taxon>Mytilus</taxon>
    </lineage>
</organism>
<dbReference type="EMBL" id="UYJE01006002">
    <property type="protein sequence ID" value="VDI42346.1"/>
    <property type="molecule type" value="Genomic_DNA"/>
</dbReference>
<sequence>MEHYNLKIKQRESISVCQKRIENSLDKYLNMAEEISQYLKRKNTADSLQELENHESTKYFRDIQRIQQRTKTKSVKSVRSNGRSSVVSSTTKMKARAEAAKASLEFAAKEAELKKADAEIQRKQMDIQADLEFLSKQKEAAVAYAEYKAAMEDDDSQHDAKSFTRNT</sequence>
<reference evidence="3" key="1">
    <citation type="submission" date="2018-11" db="EMBL/GenBank/DDBJ databases">
        <authorList>
            <person name="Alioto T."/>
            <person name="Alioto T."/>
        </authorList>
    </citation>
    <scope>NUCLEOTIDE SEQUENCE</scope>
</reference>
<accession>A0A8B6EZD1</accession>